<evidence type="ECO:0000313" key="1">
    <source>
        <dbReference type="EMBL" id="KAF6442967.1"/>
    </source>
</evidence>
<dbReference type="Proteomes" id="UP000593571">
    <property type="component" value="Unassembled WGS sequence"/>
</dbReference>
<sequence>MCGTPISTPAPLLCCLRLPLPIHLCQLWCPVLHRALSRHPPGDQMPKVDCVSLGSLERKALCASPWPWRGHHQKEKCSPGPREELFTGLRKLSVTRRDVGQPSGCCREEATARLVTWCFGVRAMGHSCLLLTALCLLSCHSPFPLSARLGP</sequence>
<comment type="caution">
    <text evidence="1">The sequence shown here is derived from an EMBL/GenBank/DDBJ whole genome shotgun (WGS) entry which is preliminary data.</text>
</comment>
<accession>A0A7J8F5C8</accession>
<dbReference type="AlphaFoldDB" id="A0A7J8F5C8"/>
<organism evidence="1 2">
    <name type="scientific">Rousettus aegyptiacus</name>
    <name type="common">Egyptian fruit bat</name>
    <name type="synonym">Pteropus aegyptiacus</name>
    <dbReference type="NCBI Taxonomy" id="9407"/>
    <lineage>
        <taxon>Eukaryota</taxon>
        <taxon>Metazoa</taxon>
        <taxon>Chordata</taxon>
        <taxon>Craniata</taxon>
        <taxon>Vertebrata</taxon>
        <taxon>Euteleostomi</taxon>
        <taxon>Mammalia</taxon>
        <taxon>Eutheria</taxon>
        <taxon>Laurasiatheria</taxon>
        <taxon>Chiroptera</taxon>
        <taxon>Yinpterochiroptera</taxon>
        <taxon>Pteropodoidea</taxon>
        <taxon>Pteropodidae</taxon>
        <taxon>Rousettinae</taxon>
        <taxon>Rousettus</taxon>
    </lineage>
</organism>
<name>A0A7J8F5C8_ROUAE</name>
<keyword evidence="2" id="KW-1185">Reference proteome</keyword>
<dbReference type="EMBL" id="JACASE010000008">
    <property type="protein sequence ID" value="KAF6442967.1"/>
    <property type="molecule type" value="Genomic_DNA"/>
</dbReference>
<evidence type="ECO:0000313" key="2">
    <source>
        <dbReference type="Proteomes" id="UP000593571"/>
    </source>
</evidence>
<reference evidence="1 2" key="1">
    <citation type="journal article" date="2020" name="Nature">
        <title>Six reference-quality genomes reveal evolution of bat adaptations.</title>
        <authorList>
            <person name="Jebb D."/>
            <person name="Huang Z."/>
            <person name="Pippel M."/>
            <person name="Hughes G.M."/>
            <person name="Lavrichenko K."/>
            <person name="Devanna P."/>
            <person name="Winkler S."/>
            <person name="Jermiin L.S."/>
            <person name="Skirmuntt E.C."/>
            <person name="Katzourakis A."/>
            <person name="Burkitt-Gray L."/>
            <person name="Ray D.A."/>
            <person name="Sullivan K.A.M."/>
            <person name="Roscito J.G."/>
            <person name="Kirilenko B.M."/>
            <person name="Davalos L.M."/>
            <person name="Corthals A.P."/>
            <person name="Power M.L."/>
            <person name="Jones G."/>
            <person name="Ransome R.D."/>
            <person name="Dechmann D.K.N."/>
            <person name="Locatelli A.G."/>
            <person name="Puechmaille S.J."/>
            <person name="Fedrigo O."/>
            <person name="Jarvis E.D."/>
            <person name="Hiller M."/>
            <person name="Vernes S.C."/>
            <person name="Myers E.W."/>
            <person name="Teeling E.C."/>
        </authorList>
    </citation>
    <scope>NUCLEOTIDE SEQUENCE [LARGE SCALE GENOMIC DNA]</scope>
    <source>
        <strain evidence="1">MRouAeg1</strain>
        <tissue evidence="1">Muscle</tissue>
    </source>
</reference>
<proteinExistence type="predicted"/>
<protein>
    <submittedName>
        <fullName evidence="1">Zinc finger HIT-type containing 1</fullName>
    </submittedName>
</protein>
<gene>
    <name evidence="1" type="ORF">HJG63_021318</name>
</gene>